<dbReference type="AlphaFoldDB" id="A0AAV1UHX7"/>
<organism evidence="1 2">
    <name type="scientific">Peronospora matthiolae</name>
    <dbReference type="NCBI Taxonomy" id="2874970"/>
    <lineage>
        <taxon>Eukaryota</taxon>
        <taxon>Sar</taxon>
        <taxon>Stramenopiles</taxon>
        <taxon>Oomycota</taxon>
        <taxon>Peronosporomycetes</taxon>
        <taxon>Peronosporales</taxon>
        <taxon>Peronosporaceae</taxon>
        <taxon>Peronospora</taxon>
    </lineage>
</organism>
<evidence type="ECO:0000313" key="2">
    <source>
        <dbReference type="Proteomes" id="UP001162060"/>
    </source>
</evidence>
<dbReference type="EMBL" id="CAKLBY020000192">
    <property type="protein sequence ID" value="CAK7932878.1"/>
    <property type="molecule type" value="Genomic_DNA"/>
</dbReference>
<name>A0AAV1UHX7_9STRA</name>
<protein>
    <submittedName>
        <fullName evidence="1">Uncharacterized protein</fullName>
    </submittedName>
</protein>
<evidence type="ECO:0000313" key="1">
    <source>
        <dbReference type="EMBL" id="CAK7932878.1"/>
    </source>
</evidence>
<reference evidence="1" key="1">
    <citation type="submission" date="2024-01" db="EMBL/GenBank/DDBJ databases">
        <authorList>
            <person name="Webb A."/>
        </authorList>
    </citation>
    <scope>NUCLEOTIDE SEQUENCE</scope>
    <source>
        <strain evidence="1">Pm1</strain>
    </source>
</reference>
<proteinExistence type="predicted"/>
<gene>
    <name evidence="1" type="ORF">PM001_LOCUS18028</name>
</gene>
<sequence length="84" mass="8310">MRAAKESSSLALGAGGNLPAVASEQQAVPVATSPRGESPRAIVTSAAAAAGFTTGNVDDPEIELIHSGESDDAFKSTEAPPAFG</sequence>
<accession>A0AAV1UHX7</accession>
<comment type="caution">
    <text evidence="1">The sequence shown here is derived from an EMBL/GenBank/DDBJ whole genome shotgun (WGS) entry which is preliminary data.</text>
</comment>
<dbReference type="Proteomes" id="UP001162060">
    <property type="component" value="Unassembled WGS sequence"/>
</dbReference>